<keyword evidence="2" id="KW-0808">Transferase</keyword>
<name>A0A2U2JAS2_9FLAO</name>
<dbReference type="OrthoDB" id="1198916at2"/>
<protein>
    <submittedName>
        <fullName evidence="2">LPS biosynthesis glycosyltransferase</fullName>
    </submittedName>
</protein>
<evidence type="ECO:0000313" key="2">
    <source>
        <dbReference type="EMBL" id="PWG05430.1"/>
    </source>
</evidence>
<dbReference type="GO" id="GO:0016740">
    <property type="term" value="F:transferase activity"/>
    <property type="evidence" value="ECO:0007669"/>
    <property type="project" value="UniProtKB-KW"/>
</dbReference>
<organism evidence="2 3">
    <name type="scientific">Polaribacter aquimarinus</name>
    <dbReference type="NCBI Taxonomy" id="2100726"/>
    <lineage>
        <taxon>Bacteria</taxon>
        <taxon>Pseudomonadati</taxon>
        <taxon>Bacteroidota</taxon>
        <taxon>Flavobacteriia</taxon>
        <taxon>Flavobacteriales</taxon>
        <taxon>Flavobacteriaceae</taxon>
    </lineage>
</organism>
<comment type="caution">
    <text evidence="2">The sequence shown here is derived from an EMBL/GenBank/DDBJ whole genome shotgun (WGS) entry which is preliminary data.</text>
</comment>
<dbReference type="EMBL" id="QFFG01000003">
    <property type="protein sequence ID" value="PWG05430.1"/>
    <property type="molecule type" value="Genomic_DNA"/>
</dbReference>
<proteinExistence type="predicted"/>
<reference evidence="2 3" key="1">
    <citation type="submission" date="2018-05" db="EMBL/GenBank/DDBJ databases">
        <title>Polaribacter aquimarinus sp. nov., isolated from sediment in a sediment of sea.</title>
        <authorList>
            <person name="Lu D."/>
        </authorList>
    </citation>
    <scope>NUCLEOTIDE SEQUENCE [LARGE SCALE GENOMIC DNA]</scope>
    <source>
        <strain evidence="2 3">ZY113</strain>
    </source>
</reference>
<evidence type="ECO:0000313" key="3">
    <source>
        <dbReference type="Proteomes" id="UP000245670"/>
    </source>
</evidence>
<dbReference type="InterPro" id="IPR002654">
    <property type="entry name" value="Glyco_trans_25"/>
</dbReference>
<dbReference type="AlphaFoldDB" id="A0A2U2JAS2"/>
<feature type="domain" description="Glycosyl transferase family 25" evidence="1">
    <location>
        <begin position="5"/>
        <end position="126"/>
    </location>
</feature>
<sequence length="247" mass="29249">MISYKFYYINLDKSKDRRDFMEKQFNELNIPITRISAVYGKDLDRVFIKKEKKKHNILAHFPFPNDGEIGICLTHFKLWEFLSKQPEDFSIVLEDDALIQNNLIKDLERILKKVTIDTFVDISGKKGFYSLEKNELINKYLIPPVLMIGQIIGKNAAKKLYENLSNYYAPIDVMKQDIYKHRVALYSTNKSYVVSIDKKIGGSTIQQNNMIVWKKIIREIIRPFWQLIALVTYKLQRCVKNYLFYKK</sequence>
<accession>A0A2U2JAS2</accession>
<gene>
    <name evidence="2" type="ORF">DIS07_09380</name>
</gene>
<dbReference type="Pfam" id="PF01755">
    <property type="entry name" value="Glyco_transf_25"/>
    <property type="match status" value="1"/>
</dbReference>
<evidence type="ECO:0000259" key="1">
    <source>
        <dbReference type="Pfam" id="PF01755"/>
    </source>
</evidence>
<dbReference type="CDD" id="cd06532">
    <property type="entry name" value="Glyco_transf_25"/>
    <property type="match status" value="1"/>
</dbReference>
<dbReference type="RefSeq" id="WP_109404972.1">
    <property type="nucleotide sequence ID" value="NZ_QFFG01000003.1"/>
</dbReference>
<dbReference type="Proteomes" id="UP000245670">
    <property type="component" value="Unassembled WGS sequence"/>
</dbReference>
<keyword evidence="3" id="KW-1185">Reference proteome</keyword>